<feature type="transmembrane region" description="Helical" evidence="9">
    <location>
        <begin position="259"/>
        <end position="279"/>
    </location>
</feature>
<dbReference type="OrthoDB" id="9990906at2759"/>
<dbReference type="Pfam" id="PF00001">
    <property type="entry name" value="7tm_1"/>
    <property type="match status" value="1"/>
</dbReference>
<dbReference type="SUPFAM" id="SSF81321">
    <property type="entry name" value="Family A G protein-coupled receptor-like"/>
    <property type="match status" value="1"/>
</dbReference>
<evidence type="ECO:0000259" key="10">
    <source>
        <dbReference type="PROSITE" id="PS50262"/>
    </source>
</evidence>
<dbReference type="InterPro" id="IPR000276">
    <property type="entry name" value="GPCR_Rhodpsn"/>
</dbReference>
<feature type="transmembrane region" description="Helical" evidence="9">
    <location>
        <begin position="215"/>
        <end position="239"/>
    </location>
</feature>
<dbReference type="EMBL" id="CAJPWZ010001070">
    <property type="protein sequence ID" value="CAG2207079.1"/>
    <property type="molecule type" value="Genomic_DNA"/>
</dbReference>
<keyword evidence="2" id="KW-1003">Cell membrane</keyword>
<evidence type="ECO:0000256" key="1">
    <source>
        <dbReference type="ARBA" id="ARBA00004651"/>
    </source>
</evidence>
<gene>
    <name evidence="11" type="ORF">MEDL_21363</name>
</gene>
<evidence type="ECO:0000256" key="7">
    <source>
        <dbReference type="ARBA" id="ARBA00023170"/>
    </source>
</evidence>
<comment type="subcellular location">
    <subcellularLocation>
        <location evidence="1">Cell membrane</location>
        <topology evidence="1">Multi-pass membrane protein</topology>
    </subcellularLocation>
</comment>
<name>A0A8S3RCF0_MYTED</name>
<keyword evidence="3 9" id="KW-0812">Transmembrane</keyword>
<evidence type="ECO:0000256" key="2">
    <source>
        <dbReference type="ARBA" id="ARBA00022475"/>
    </source>
</evidence>
<dbReference type="AlphaFoldDB" id="A0A8S3RCF0"/>
<dbReference type="GO" id="GO:0008528">
    <property type="term" value="F:G protein-coupled peptide receptor activity"/>
    <property type="evidence" value="ECO:0007669"/>
    <property type="project" value="TreeGrafter"/>
</dbReference>
<evidence type="ECO:0000256" key="3">
    <source>
        <dbReference type="ARBA" id="ARBA00022692"/>
    </source>
</evidence>
<evidence type="ECO:0000256" key="4">
    <source>
        <dbReference type="ARBA" id="ARBA00022989"/>
    </source>
</evidence>
<keyword evidence="12" id="KW-1185">Reference proteome</keyword>
<dbReference type="Gene3D" id="1.20.1070.10">
    <property type="entry name" value="Rhodopsin 7-helix transmembrane proteins"/>
    <property type="match status" value="1"/>
</dbReference>
<evidence type="ECO:0000256" key="6">
    <source>
        <dbReference type="ARBA" id="ARBA00023136"/>
    </source>
</evidence>
<feature type="transmembrane region" description="Helical" evidence="9">
    <location>
        <begin position="164"/>
        <end position="184"/>
    </location>
</feature>
<keyword evidence="8" id="KW-0807">Transducer</keyword>
<evidence type="ECO:0000313" key="11">
    <source>
        <dbReference type="EMBL" id="CAG2207079.1"/>
    </source>
</evidence>
<dbReference type="GO" id="GO:0005886">
    <property type="term" value="C:plasma membrane"/>
    <property type="evidence" value="ECO:0007669"/>
    <property type="project" value="UniProtKB-SubCell"/>
</dbReference>
<evidence type="ECO:0000256" key="5">
    <source>
        <dbReference type="ARBA" id="ARBA00023040"/>
    </source>
</evidence>
<evidence type="ECO:0000256" key="8">
    <source>
        <dbReference type="ARBA" id="ARBA00023224"/>
    </source>
</evidence>
<accession>A0A8S3RCF0</accession>
<evidence type="ECO:0000313" key="12">
    <source>
        <dbReference type="Proteomes" id="UP000683360"/>
    </source>
</evidence>
<organism evidence="11 12">
    <name type="scientific">Mytilus edulis</name>
    <name type="common">Blue mussel</name>
    <dbReference type="NCBI Taxonomy" id="6550"/>
    <lineage>
        <taxon>Eukaryota</taxon>
        <taxon>Metazoa</taxon>
        <taxon>Spiralia</taxon>
        <taxon>Lophotrochozoa</taxon>
        <taxon>Mollusca</taxon>
        <taxon>Bivalvia</taxon>
        <taxon>Autobranchia</taxon>
        <taxon>Pteriomorphia</taxon>
        <taxon>Mytilida</taxon>
        <taxon>Mytiloidea</taxon>
        <taxon>Mytilidae</taxon>
        <taxon>Mytilinae</taxon>
        <taxon>Mytilus</taxon>
    </lineage>
</organism>
<evidence type="ECO:0000256" key="9">
    <source>
        <dbReference type="SAM" id="Phobius"/>
    </source>
</evidence>
<reference evidence="11" key="1">
    <citation type="submission" date="2021-03" db="EMBL/GenBank/DDBJ databases">
        <authorList>
            <person name="Bekaert M."/>
        </authorList>
    </citation>
    <scope>NUCLEOTIDE SEQUENCE</scope>
</reference>
<keyword evidence="6 9" id="KW-0472">Membrane</keyword>
<keyword evidence="5" id="KW-0297">G-protein coupled receptor</keyword>
<protein>
    <recommendedName>
        <fullName evidence="10">G-protein coupled receptors family 1 profile domain-containing protein</fullName>
    </recommendedName>
</protein>
<comment type="caution">
    <text evidence="11">The sequence shown here is derived from an EMBL/GenBank/DDBJ whole genome shotgun (WGS) entry which is preliminary data.</text>
</comment>
<dbReference type="PANTHER" id="PTHR24230:SF75">
    <property type="entry name" value="RELAXIN FAMILY PEPTIDE RECEPTOR 3"/>
    <property type="match status" value="1"/>
</dbReference>
<dbReference type="InterPro" id="IPR017452">
    <property type="entry name" value="GPCR_Rhodpsn_7TM"/>
</dbReference>
<keyword evidence="7" id="KW-0675">Receptor</keyword>
<proteinExistence type="predicted"/>
<dbReference type="PANTHER" id="PTHR24230">
    <property type="entry name" value="G-PROTEIN COUPLED RECEPTOR"/>
    <property type="match status" value="1"/>
</dbReference>
<dbReference type="GO" id="GO:0007218">
    <property type="term" value="P:neuropeptide signaling pathway"/>
    <property type="evidence" value="ECO:0007669"/>
    <property type="project" value="TreeGrafter"/>
</dbReference>
<keyword evidence="4 9" id="KW-1133">Transmembrane helix</keyword>
<dbReference type="Proteomes" id="UP000683360">
    <property type="component" value="Unassembled WGS sequence"/>
</dbReference>
<sequence>MYFIIFSRIPFLVNIIAGPSITYLAIIMNLFAFYGLSDKAIKTPSTIVMQGLAVADSLTALCIYGFEPIFESYYENIGRPGSNNNFTIPIASLEEIGNINIDITDTKNLLDIKYPLCVIHFCATQLADCFHLVSVLLTASLGLQKMFAVLKPFWSITIITNKKSVIICCIWFFVAIAISVPRMLVVSFEPVKDSACYISKPNGILEGYVLTFYPILFNLLLIFALCTMLVSSCYITFILCSRKRVRRHSSASMSEKKSCVLIVTVMIVFILSEIPRLVLNTSVITTYASDLGKENIAWNKVKDEIEKESTVCFKRAEDSVLTTILSDLKFCDIEHLNNKVQTVCENKNYSESIDMDYVDWLIDYVENQVYKYYGLQLKFRIKEKYENMIEDLFEKLSSLTETNYRKAISRIKPTLNCYDNIIKAEIVMITLILNYSECYESLINSLHKNLPFLLLGASPYSEPMNYVLNIIWGNINISIENFKLLTEILKMSTVLGCASNFLIYILMSQKLRRTFLFKLNVCNCVNPVNALKTETLVTSLRRK</sequence>
<dbReference type="PROSITE" id="PS50262">
    <property type="entry name" value="G_PROTEIN_RECEP_F1_2"/>
    <property type="match status" value="1"/>
</dbReference>
<feature type="transmembrane region" description="Helical" evidence="9">
    <location>
        <begin position="12"/>
        <end position="35"/>
    </location>
</feature>
<feature type="domain" description="G-protein coupled receptors family 1 profile" evidence="10">
    <location>
        <begin position="28"/>
        <end position="279"/>
    </location>
</feature>